<organism evidence="1">
    <name type="scientific">Pithovirus LCDPAC02</name>
    <dbReference type="NCBI Taxonomy" id="2506601"/>
    <lineage>
        <taxon>Viruses</taxon>
        <taxon>Pithoviruses</taxon>
    </lineage>
</organism>
<dbReference type="EMBL" id="MK500303">
    <property type="protein sequence ID" value="QBK85107.1"/>
    <property type="molecule type" value="Genomic_DNA"/>
</dbReference>
<protein>
    <submittedName>
        <fullName evidence="1">Uncharacterized protein</fullName>
    </submittedName>
</protein>
<gene>
    <name evidence="1" type="ORF">LCDPAC02_03060</name>
</gene>
<reference evidence="1" key="1">
    <citation type="journal article" date="2019" name="MBio">
        <title>Virus Genomes from Deep Sea Sediments Expand the Ocean Megavirome and Support Independent Origins of Viral Gigantism.</title>
        <authorList>
            <person name="Backstrom D."/>
            <person name="Yutin N."/>
            <person name="Jorgensen S.L."/>
            <person name="Dharamshi J."/>
            <person name="Homa F."/>
            <person name="Zaremba-Niedwiedzka K."/>
            <person name="Spang A."/>
            <person name="Wolf Y.I."/>
            <person name="Koonin E.V."/>
            <person name="Ettema T.J."/>
        </authorList>
    </citation>
    <scope>NUCLEOTIDE SEQUENCE</scope>
</reference>
<name>A0A481YQB4_9VIRU</name>
<evidence type="ECO:0000313" key="1">
    <source>
        <dbReference type="EMBL" id="QBK85107.1"/>
    </source>
</evidence>
<accession>A0A481YQB4</accession>
<sequence>MTKLINTANSMLDDEYLKRTNVDEKDILKPIIVTNTDSTNVEIRKLLNKVKYLIFKKIKNKKIVYYQDIKCEDNNKSGKNKGNRCKNFAIYKRLKDCKYICGVHSRYIEKVELLIKSITYNYFENDDKNIVNIYFYIIRELVTLIIKSFRKYFEKGLNFRLIKFQLLHNRYLICFIIYNNIEYKINIKDFNSNNGHIIIINNIQHLTLFTDCLYKYQKIYELYKELNNNNISFIKFDVIKNICKISYSSRISYQGNANVLYNNLDIMLFNYLLNKNF</sequence>
<proteinExistence type="predicted"/>